<keyword evidence="2" id="KW-1185">Reference proteome</keyword>
<proteinExistence type="predicted"/>
<dbReference type="Proteomes" id="UP001500213">
    <property type="component" value="Unassembled WGS sequence"/>
</dbReference>
<dbReference type="EMBL" id="BAABBX010000012">
    <property type="protein sequence ID" value="GAA4188628.1"/>
    <property type="molecule type" value="Genomic_DNA"/>
</dbReference>
<evidence type="ECO:0008006" key="3">
    <source>
        <dbReference type="Google" id="ProtNLM"/>
    </source>
</evidence>
<evidence type="ECO:0000313" key="2">
    <source>
        <dbReference type="Proteomes" id="UP001500213"/>
    </source>
</evidence>
<evidence type="ECO:0000313" key="1">
    <source>
        <dbReference type="EMBL" id="GAA4188628.1"/>
    </source>
</evidence>
<organism evidence="1 2">
    <name type="scientific">Gryllotalpicola kribbensis</name>
    <dbReference type="NCBI Taxonomy" id="993084"/>
    <lineage>
        <taxon>Bacteria</taxon>
        <taxon>Bacillati</taxon>
        <taxon>Actinomycetota</taxon>
        <taxon>Actinomycetes</taxon>
        <taxon>Micrococcales</taxon>
        <taxon>Microbacteriaceae</taxon>
        <taxon>Gryllotalpicola</taxon>
    </lineage>
</organism>
<comment type="caution">
    <text evidence="1">The sequence shown here is derived from an EMBL/GenBank/DDBJ whole genome shotgun (WGS) entry which is preliminary data.</text>
</comment>
<gene>
    <name evidence="1" type="ORF">GCM10022288_15250</name>
</gene>
<protein>
    <recommendedName>
        <fullName evidence="3">Tryptophan synthase subunit alpha</fullName>
    </recommendedName>
</protein>
<sequence>MARMTGSEDLETRRREARDELSAIIELKCRLGDDPWEFLPELPSVDEQVVLTMRLERIEAAGLEEERARAYHPTAAHGAAERFEYGVLRGIALDHPGLTRAVWGLLGRLHDAA</sequence>
<accession>A0ABP8ARA9</accession>
<reference evidence="2" key="1">
    <citation type="journal article" date="2019" name="Int. J. Syst. Evol. Microbiol.">
        <title>The Global Catalogue of Microorganisms (GCM) 10K type strain sequencing project: providing services to taxonomists for standard genome sequencing and annotation.</title>
        <authorList>
            <consortium name="The Broad Institute Genomics Platform"/>
            <consortium name="The Broad Institute Genome Sequencing Center for Infectious Disease"/>
            <person name="Wu L."/>
            <person name="Ma J."/>
        </authorList>
    </citation>
    <scope>NUCLEOTIDE SEQUENCE [LARGE SCALE GENOMIC DNA]</scope>
    <source>
        <strain evidence="2">JCM 17593</strain>
    </source>
</reference>
<name>A0ABP8ARA9_9MICO</name>